<dbReference type="EMBL" id="FZOT01000026">
    <property type="protein sequence ID" value="SNT33634.1"/>
    <property type="molecule type" value="Genomic_DNA"/>
</dbReference>
<accession>A0A239LVI9</accession>
<sequence length="156" mass="17551">MSDMINGRASCDCAAHGCPMLGSLTSSTTGTSEWLCWFHFGKEPVQWQSITAQLREVGWLVDALRNIRMNYGTENWGPVYLGIKQELLRNGREDLTCKELETVRMWSGRIEKAIADHVQVRPAQQKPLQGVEVKSGTWSKVQYSLPEGSRRPAVVD</sequence>
<gene>
    <name evidence="1" type="ORF">SAMN06265795_12636</name>
</gene>
<dbReference type="AlphaFoldDB" id="A0A239LVI9"/>
<name>A0A239LVI9_9BURK</name>
<keyword evidence="2" id="KW-1185">Reference proteome</keyword>
<dbReference type="Proteomes" id="UP000198284">
    <property type="component" value="Unassembled WGS sequence"/>
</dbReference>
<evidence type="ECO:0000313" key="2">
    <source>
        <dbReference type="Proteomes" id="UP000198284"/>
    </source>
</evidence>
<protein>
    <submittedName>
        <fullName evidence="1">Uncharacterized protein</fullName>
    </submittedName>
</protein>
<reference evidence="1 2" key="1">
    <citation type="submission" date="2017-06" db="EMBL/GenBank/DDBJ databases">
        <authorList>
            <person name="Kim H.J."/>
            <person name="Triplett B.A."/>
        </authorList>
    </citation>
    <scope>NUCLEOTIDE SEQUENCE [LARGE SCALE GENOMIC DNA]</scope>
    <source>
        <strain evidence="1 2">U15</strain>
    </source>
</reference>
<organism evidence="1 2">
    <name type="scientific">Noviherbaspirillum humi</name>
    <dbReference type="NCBI Taxonomy" id="1688639"/>
    <lineage>
        <taxon>Bacteria</taxon>
        <taxon>Pseudomonadati</taxon>
        <taxon>Pseudomonadota</taxon>
        <taxon>Betaproteobacteria</taxon>
        <taxon>Burkholderiales</taxon>
        <taxon>Oxalobacteraceae</taxon>
        <taxon>Noviherbaspirillum</taxon>
    </lineage>
</organism>
<proteinExistence type="predicted"/>
<dbReference type="RefSeq" id="WP_089401624.1">
    <property type="nucleotide sequence ID" value="NZ_FZOT01000026.1"/>
</dbReference>
<evidence type="ECO:0000313" key="1">
    <source>
        <dbReference type="EMBL" id="SNT33634.1"/>
    </source>
</evidence>